<evidence type="ECO:0000256" key="1">
    <source>
        <dbReference type="ARBA" id="ARBA00023015"/>
    </source>
</evidence>
<dbReference type="OrthoDB" id="9797341at2"/>
<dbReference type="Gene3D" id="1.10.10.10">
    <property type="entry name" value="Winged helix-like DNA-binding domain superfamily/Winged helix DNA-binding domain"/>
    <property type="match status" value="1"/>
</dbReference>
<evidence type="ECO:0000256" key="3">
    <source>
        <dbReference type="ARBA" id="ARBA00023163"/>
    </source>
</evidence>
<sequence>MGVVKLYNDLDDKEYTTLRIDGQKKLPIQIVKDFLFFFDISLEDISKLTDFSKTIEKNKSFVARNKKQFNSLTDRENEIFKLVVNGKSTAEIANILCVESTTISTHRKKIKQKLQLKSTFDWYRYARAFDLIEF</sequence>
<dbReference type="InterPro" id="IPR036388">
    <property type="entry name" value="WH-like_DNA-bd_sf"/>
</dbReference>
<dbReference type="GO" id="GO:0003677">
    <property type="term" value="F:DNA binding"/>
    <property type="evidence" value="ECO:0007669"/>
    <property type="project" value="UniProtKB-KW"/>
</dbReference>
<dbReference type="RefSeq" id="WP_088353306.1">
    <property type="nucleotide sequence ID" value="NZ_CP061813.1"/>
</dbReference>
<proteinExistence type="predicted"/>
<dbReference type="EMBL" id="CP061813">
    <property type="protein sequence ID" value="QOD61545.1"/>
    <property type="molecule type" value="Genomic_DNA"/>
</dbReference>
<reference evidence="5 6" key="1">
    <citation type="journal article" date="2016" name="Int. J. Syst. Evol. Microbiol.">
        <title>Polaribacter haliotis sp. nov., isolated from the gut of abalone Haliotis discus hannai.</title>
        <authorList>
            <person name="Kim Y.O."/>
            <person name="Park I.S."/>
            <person name="Park S."/>
            <person name="Nam B.H."/>
            <person name="Park J.M."/>
            <person name="Kim D.G."/>
            <person name="Yoon J.H."/>
        </authorList>
    </citation>
    <scope>NUCLEOTIDE SEQUENCE [LARGE SCALE GENOMIC DNA]</scope>
    <source>
        <strain evidence="5 6">KCTC 52418</strain>
    </source>
</reference>
<dbReference type="KEGG" id="phal:H9I45_03590"/>
<evidence type="ECO:0000313" key="5">
    <source>
        <dbReference type="EMBL" id="QOD61545.1"/>
    </source>
</evidence>
<dbReference type="Pfam" id="PF00196">
    <property type="entry name" value="GerE"/>
    <property type="match status" value="1"/>
</dbReference>
<keyword evidence="1" id="KW-0805">Transcription regulation</keyword>
<evidence type="ECO:0000256" key="2">
    <source>
        <dbReference type="ARBA" id="ARBA00023125"/>
    </source>
</evidence>
<dbReference type="PANTHER" id="PTHR44688">
    <property type="entry name" value="DNA-BINDING TRANSCRIPTIONAL ACTIVATOR DEVR_DOSR"/>
    <property type="match status" value="1"/>
</dbReference>
<dbReference type="PROSITE" id="PS50043">
    <property type="entry name" value="HTH_LUXR_2"/>
    <property type="match status" value="1"/>
</dbReference>
<protein>
    <submittedName>
        <fullName evidence="5">Helix-turn-helix transcriptional regulator</fullName>
    </submittedName>
</protein>
<gene>
    <name evidence="5" type="ORF">H9I45_03590</name>
</gene>
<dbReference type="AlphaFoldDB" id="A0A7L8AHR0"/>
<dbReference type="InterPro" id="IPR016032">
    <property type="entry name" value="Sig_transdc_resp-reg_C-effctor"/>
</dbReference>
<keyword evidence="2" id="KW-0238">DNA-binding</keyword>
<keyword evidence="6" id="KW-1185">Reference proteome</keyword>
<organism evidence="5 6">
    <name type="scientific">Polaribacter haliotis</name>
    <dbReference type="NCBI Taxonomy" id="1888915"/>
    <lineage>
        <taxon>Bacteria</taxon>
        <taxon>Pseudomonadati</taxon>
        <taxon>Bacteroidota</taxon>
        <taxon>Flavobacteriia</taxon>
        <taxon>Flavobacteriales</taxon>
        <taxon>Flavobacteriaceae</taxon>
    </lineage>
</organism>
<dbReference type="PRINTS" id="PR00038">
    <property type="entry name" value="HTHLUXR"/>
</dbReference>
<evidence type="ECO:0000259" key="4">
    <source>
        <dbReference type="PROSITE" id="PS50043"/>
    </source>
</evidence>
<dbReference type="PANTHER" id="PTHR44688:SF16">
    <property type="entry name" value="DNA-BINDING TRANSCRIPTIONAL ACTIVATOR DEVR_DOSR"/>
    <property type="match status" value="1"/>
</dbReference>
<keyword evidence="3" id="KW-0804">Transcription</keyword>
<dbReference type="SUPFAM" id="SSF46894">
    <property type="entry name" value="C-terminal effector domain of the bipartite response regulators"/>
    <property type="match status" value="1"/>
</dbReference>
<dbReference type="GO" id="GO:0006355">
    <property type="term" value="P:regulation of DNA-templated transcription"/>
    <property type="evidence" value="ECO:0007669"/>
    <property type="project" value="InterPro"/>
</dbReference>
<name>A0A7L8AHR0_9FLAO</name>
<evidence type="ECO:0000313" key="6">
    <source>
        <dbReference type="Proteomes" id="UP000516764"/>
    </source>
</evidence>
<accession>A0A7L8AHR0</accession>
<dbReference type="Proteomes" id="UP000516764">
    <property type="component" value="Chromosome"/>
</dbReference>
<dbReference type="SMART" id="SM00421">
    <property type="entry name" value="HTH_LUXR"/>
    <property type="match status" value="1"/>
</dbReference>
<dbReference type="InterPro" id="IPR000792">
    <property type="entry name" value="Tscrpt_reg_LuxR_C"/>
</dbReference>
<feature type="domain" description="HTH luxR-type" evidence="4">
    <location>
        <begin position="65"/>
        <end position="130"/>
    </location>
</feature>